<accession>A0A3B3VEZ3</accession>
<dbReference type="AlphaFoldDB" id="A0A3B3VEZ3"/>
<feature type="transmembrane region" description="Helical" evidence="6">
    <location>
        <begin position="123"/>
        <end position="140"/>
    </location>
</feature>
<reference evidence="7" key="1">
    <citation type="submission" date="2025-08" db="UniProtKB">
        <authorList>
            <consortium name="Ensembl"/>
        </authorList>
    </citation>
    <scope>IDENTIFICATION</scope>
</reference>
<evidence type="ECO:0000313" key="8">
    <source>
        <dbReference type="Proteomes" id="UP000261500"/>
    </source>
</evidence>
<evidence type="ECO:0000256" key="5">
    <source>
        <dbReference type="ARBA" id="ARBA00023136"/>
    </source>
</evidence>
<dbReference type="Pfam" id="PF06140">
    <property type="entry name" value="Ifi-6-16"/>
    <property type="match status" value="1"/>
</dbReference>
<keyword evidence="3 6" id="KW-0812">Transmembrane</keyword>
<dbReference type="PANTHER" id="PTHR16932">
    <property type="entry name" value="INTERFERON ALPHA-INDUCIBLE PROTEIN 27"/>
    <property type="match status" value="1"/>
</dbReference>
<reference evidence="7" key="2">
    <citation type="submission" date="2025-09" db="UniProtKB">
        <authorList>
            <consortium name="Ensembl"/>
        </authorList>
    </citation>
    <scope>IDENTIFICATION</scope>
</reference>
<dbReference type="GO" id="GO:0031966">
    <property type="term" value="C:mitochondrial membrane"/>
    <property type="evidence" value="ECO:0007669"/>
    <property type="project" value="TreeGrafter"/>
</dbReference>
<comment type="subcellular location">
    <subcellularLocation>
        <location evidence="1">Membrane</location>
        <topology evidence="1">Multi-pass membrane protein</topology>
    </subcellularLocation>
</comment>
<dbReference type="GO" id="GO:0097193">
    <property type="term" value="P:intrinsic apoptotic signaling pathway"/>
    <property type="evidence" value="ECO:0007669"/>
    <property type="project" value="TreeGrafter"/>
</dbReference>
<dbReference type="Proteomes" id="UP000261500">
    <property type="component" value="Unplaced"/>
</dbReference>
<proteinExistence type="inferred from homology"/>
<dbReference type="STRING" id="48699.ENSPLAP00000023532"/>
<name>A0A3B3VEZ3_9TELE</name>
<dbReference type="GO" id="GO:0001836">
    <property type="term" value="P:release of cytochrome c from mitochondria"/>
    <property type="evidence" value="ECO:0007669"/>
    <property type="project" value="TreeGrafter"/>
</dbReference>
<dbReference type="Gene3D" id="6.10.110.10">
    <property type="match status" value="1"/>
</dbReference>
<protein>
    <submittedName>
        <fullName evidence="7">Uncharacterized protein</fullName>
    </submittedName>
</protein>
<dbReference type="Ensembl" id="ENSPLAT00000005698.1">
    <property type="protein sequence ID" value="ENSPLAP00000023532.1"/>
    <property type="gene ID" value="ENSPLAG00000008987.1"/>
</dbReference>
<keyword evidence="5 6" id="KW-0472">Membrane</keyword>
<feature type="transmembrane region" description="Helical" evidence="6">
    <location>
        <begin position="14"/>
        <end position="43"/>
    </location>
</feature>
<comment type="similarity">
    <text evidence="2">Belongs to the IFI6/IFI27 family.</text>
</comment>
<feature type="transmembrane region" description="Helical" evidence="6">
    <location>
        <begin position="55"/>
        <end position="76"/>
    </location>
</feature>
<evidence type="ECO:0000256" key="1">
    <source>
        <dbReference type="ARBA" id="ARBA00004141"/>
    </source>
</evidence>
<dbReference type="InterPro" id="IPR009311">
    <property type="entry name" value="IFI6/IFI27-like"/>
</dbReference>
<keyword evidence="8" id="KW-1185">Reference proteome</keyword>
<feature type="transmembrane region" description="Helical" evidence="6">
    <location>
        <begin position="88"/>
        <end position="111"/>
    </location>
</feature>
<sequence>MYCTQVQISVINLVVYLTILGAVGIVLMAPVALSAIGFTSAGIAAGSYAAKMMSAAATANGGGVAAGSLVAILQSAGASGFTASANTVLASIGSALGTCVGAAVGWLSNIFQKRNEQKRREEAMAVVLFGIAAGALFMWSKH</sequence>
<dbReference type="InterPro" id="IPR038213">
    <property type="entry name" value="IFI6/IFI27-like_sf"/>
</dbReference>
<keyword evidence="4 6" id="KW-1133">Transmembrane helix</keyword>
<evidence type="ECO:0000256" key="3">
    <source>
        <dbReference type="ARBA" id="ARBA00022692"/>
    </source>
</evidence>
<evidence type="ECO:0000313" key="7">
    <source>
        <dbReference type="Ensembl" id="ENSPLAP00000023532.1"/>
    </source>
</evidence>
<dbReference type="GeneTree" id="ENSGT00940000155018"/>
<dbReference type="PANTHER" id="PTHR16932:SF38">
    <property type="entry name" value="INTERFERON ALPHA INDUCIBLE PROTEIN 46-RELATED"/>
    <property type="match status" value="1"/>
</dbReference>
<evidence type="ECO:0000256" key="6">
    <source>
        <dbReference type="SAM" id="Phobius"/>
    </source>
</evidence>
<evidence type="ECO:0000256" key="4">
    <source>
        <dbReference type="ARBA" id="ARBA00022989"/>
    </source>
</evidence>
<evidence type="ECO:0000256" key="2">
    <source>
        <dbReference type="ARBA" id="ARBA00007262"/>
    </source>
</evidence>
<organism evidence="7 8">
    <name type="scientific">Poecilia latipinna</name>
    <name type="common">sailfin molly</name>
    <dbReference type="NCBI Taxonomy" id="48699"/>
    <lineage>
        <taxon>Eukaryota</taxon>
        <taxon>Metazoa</taxon>
        <taxon>Chordata</taxon>
        <taxon>Craniata</taxon>
        <taxon>Vertebrata</taxon>
        <taxon>Euteleostomi</taxon>
        <taxon>Actinopterygii</taxon>
        <taxon>Neopterygii</taxon>
        <taxon>Teleostei</taxon>
        <taxon>Neoteleostei</taxon>
        <taxon>Acanthomorphata</taxon>
        <taxon>Ovalentaria</taxon>
        <taxon>Atherinomorphae</taxon>
        <taxon>Cyprinodontiformes</taxon>
        <taxon>Poeciliidae</taxon>
        <taxon>Poeciliinae</taxon>
        <taxon>Poecilia</taxon>
    </lineage>
</organism>